<feature type="domain" description="NADAR" evidence="3">
    <location>
        <begin position="23"/>
        <end position="180"/>
    </location>
</feature>
<dbReference type="EMBL" id="BMIA01000004">
    <property type="protein sequence ID" value="GGH50536.1"/>
    <property type="molecule type" value="Genomic_DNA"/>
</dbReference>
<sequence>MKYDLDWLLKEWQEQPKIKFLHFWGHQPARDGHITQSCLSQWWPSAITIGDVVYRTAEHWMMAEKARLFGNDVLRERIIACTSPGEAKALGRMVENFDEQTWITYRQSIVLTGSVQKFTQNPELRSYLLNTSERILVEASPVDPVWGIGLAADDSRAHDPARWEGLNLLGFALMETRDLLANR</sequence>
<proteinExistence type="predicted"/>
<dbReference type="Proteomes" id="UP000600214">
    <property type="component" value="Unassembled WGS sequence"/>
</dbReference>
<dbReference type="NCBIfam" id="TIGR02464">
    <property type="entry name" value="ribofla_fusion"/>
    <property type="match status" value="1"/>
</dbReference>
<comment type="caution">
    <text evidence="4">The sequence shown here is derived from an EMBL/GenBank/DDBJ whole genome shotgun (WGS) entry which is preliminary data.</text>
</comment>
<dbReference type="CDD" id="cd15457">
    <property type="entry name" value="NADAR"/>
    <property type="match status" value="1"/>
</dbReference>
<dbReference type="Pfam" id="PF08719">
    <property type="entry name" value="NADAR"/>
    <property type="match status" value="1"/>
</dbReference>
<comment type="catalytic activity">
    <reaction evidence="1">
        <text>5-amino-6-(5-phospho-D-ribosylamino)uracil + H2O = 5,6-diaminouracil + D-ribose 5-phosphate</text>
        <dbReference type="Rhea" id="RHEA:55020"/>
        <dbReference type="ChEBI" id="CHEBI:15377"/>
        <dbReference type="ChEBI" id="CHEBI:46252"/>
        <dbReference type="ChEBI" id="CHEBI:58453"/>
        <dbReference type="ChEBI" id="CHEBI:78346"/>
    </reaction>
</comment>
<keyword evidence="5" id="KW-1185">Reference proteome</keyword>
<evidence type="ECO:0000313" key="4">
    <source>
        <dbReference type="EMBL" id="GGH50536.1"/>
    </source>
</evidence>
<organism evidence="4 5">
    <name type="scientific">Dyadobacter endophyticus</name>
    <dbReference type="NCBI Taxonomy" id="1749036"/>
    <lineage>
        <taxon>Bacteria</taxon>
        <taxon>Pseudomonadati</taxon>
        <taxon>Bacteroidota</taxon>
        <taxon>Cytophagia</taxon>
        <taxon>Cytophagales</taxon>
        <taxon>Spirosomataceae</taxon>
        <taxon>Dyadobacter</taxon>
    </lineage>
</organism>
<evidence type="ECO:0000256" key="2">
    <source>
        <dbReference type="ARBA" id="ARBA00000751"/>
    </source>
</evidence>
<protein>
    <recommendedName>
        <fullName evidence="3">NADAR domain-containing protein</fullName>
    </recommendedName>
</protein>
<dbReference type="Gene3D" id="1.10.357.40">
    <property type="entry name" value="YbiA-like"/>
    <property type="match status" value="1"/>
</dbReference>
<accession>A0ABQ1Z877</accession>
<reference evidence="5" key="1">
    <citation type="journal article" date="2019" name="Int. J. Syst. Evol. Microbiol.">
        <title>The Global Catalogue of Microorganisms (GCM) 10K type strain sequencing project: providing services to taxonomists for standard genome sequencing and annotation.</title>
        <authorList>
            <consortium name="The Broad Institute Genomics Platform"/>
            <consortium name="The Broad Institute Genome Sequencing Center for Infectious Disease"/>
            <person name="Wu L."/>
            <person name="Ma J."/>
        </authorList>
    </citation>
    <scope>NUCLEOTIDE SEQUENCE [LARGE SCALE GENOMIC DNA]</scope>
    <source>
        <strain evidence="5">CGMCC 1.15288</strain>
    </source>
</reference>
<evidence type="ECO:0000256" key="1">
    <source>
        <dbReference type="ARBA" id="ARBA00000022"/>
    </source>
</evidence>
<dbReference type="SUPFAM" id="SSF143990">
    <property type="entry name" value="YbiA-like"/>
    <property type="match status" value="1"/>
</dbReference>
<name>A0ABQ1Z877_9BACT</name>
<dbReference type="InterPro" id="IPR012816">
    <property type="entry name" value="NADAR"/>
</dbReference>
<comment type="catalytic activity">
    <reaction evidence="2">
        <text>2,5-diamino-6-hydroxy-4-(5-phosphoribosylamino)-pyrimidine + H2O = 2,5,6-triamino-4-hydroxypyrimidine + D-ribose 5-phosphate</text>
        <dbReference type="Rhea" id="RHEA:23436"/>
        <dbReference type="ChEBI" id="CHEBI:15377"/>
        <dbReference type="ChEBI" id="CHEBI:58614"/>
        <dbReference type="ChEBI" id="CHEBI:78346"/>
        <dbReference type="ChEBI" id="CHEBI:137796"/>
    </reaction>
</comment>
<evidence type="ECO:0000313" key="5">
    <source>
        <dbReference type="Proteomes" id="UP000600214"/>
    </source>
</evidence>
<gene>
    <name evidence="4" type="ORF">GCM10007423_53310</name>
</gene>
<dbReference type="InterPro" id="IPR037238">
    <property type="entry name" value="YbiA-like_sf"/>
</dbReference>
<dbReference type="RefSeq" id="WP_188938268.1">
    <property type="nucleotide sequence ID" value="NZ_BMIA01000004.1"/>
</dbReference>
<evidence type="ECO:0000259" key="3">
    <source>
        <dbReference type="Pfam" id="PF08719"/>
    </source>
</evidence>